<dbReference type="PROSITE" id="PS01211">
    <property type="entry name" value="UPF0001"/>
    <property type="match status" value="1"/>
</dbReference>
<dbReference type="PANTHER" id="PTHR10146:SF14">
    <property type="entry name" value="PYRIDOXAL PHOSPHATE HOMEOSTASIS PROTEIN"/>
    <property type="match status" value="1"/>
</dbReference>
<evidence type="ECO:0000259" key="4">
    <source>
        <dbReference type="Pfam" id="PF01168"/>
    </source>
</evidence>
<evidence type="ECO:0000256" key="1">
    <source>
        <dbReference type="ARBA" id="ARBA00022898"/>
    </source>
</evidence>
<organism evidence="5 6">
    <name type="scientific">Candidatus Doriopsillibacter californiensis</name>
    <dbReference type="NCBI Taxonomy" id="2970740"/>
    <lineage>
        <taxon>Bacteria</taxon>
        <taxon>Pseudomonadati</taxon>
        <taxon>Pseudomonadota</taxon>
        <taxon>Gammaproteobacteria</taxon>
        <taxon>Candidatus Tethybacterales</taxon>
        <taxon>Candidatus Persebacteraceae</taxon>
        <taxon>Candidatus Doriopsillibacter</taxon>
    </lineage>
</organism>
<dbReference type="InterPro" id="IPR001608">
    <property type="entry name" value="Ala_racemase_N"/>
</dbReference>
<evidence type="ECO:0000256" key="3">
    <source>
        <dbReference type="RuleBase" id="RU004514"/>
    </source>
</evidence>
<evidence type="ECO:0000313" key="6">
    <source>
        <dbReference type="Proteomes" id="UP001168167"/>
    </source>
</evidence>
<keyword evidence="1 2" id="KW-0663">Pyridoxal phosphate</keyword>
<dbReference type="HAMAP" id="MF_02087">
    <property type="entry name" value="PLP_homeostasis"/>
    <property type="match status" value="1"/>
</dbReference>
<evidence type="ECO:0000313" key="5">
    <source>
        <dbReference type="EMBL" id="MDM5148088.1"/>
    </source>
</evidence>
<dbReference type="Pfam" id="PF01168">
    <property type="entry name" value="Ala_racemase_N"/>
    <property type="match status" value="1"/>
</dbReference>
<name>A0ABT7QN12_9GAMM</name>
<comment type="caution">
    <text evidence="5">The sequence shown here is derived from an EMBL/GenBank/DDBJ whole genome shotgun (WGS) entry which is preliminary data.</text>
</comment>
<reference evidence="5" key="1">
    <citation type="submission" date="2022-08" db="EMBL/GenBank/DDBJ databases">
        <authorList>
            <person name="Dzunkova M."/>
            <person name="La Clair J."/>
            <person name="Tyml T."/>
            <person name="Doud D."/>
            <person name="Schulz F."/>
            <person name="Piquer S."/>
            <person name="Porcel Sanchis D."/>
            <person name="Osborn A."/>
            <person name="Robinson D."/>
            <person name="Louie K.B."/>
            <person name="Bowen B.P."/>
            <person name="Bowers R."/>
            <person name="Lee J."/>
            <person name="Arnau Llombart V."/>
            <person name="Diaz Villanueva W."/>
            <person name="Gosliner T."/>
            <person name="Northen T."/>
            <person name="Cheng J.-F."/>
            <person name="Burkart M.D."/>
            <person name="Woyke T."/>
        </authorList>
    </citation>
    <scope>NUCLEOTIDE SEQUENCE</scope>
    <source>
        <strain evidence="5">Df01</strain>
    </source>
</reference>
<gene>
    <name evidence="5" type="ORF">NQX30_06895</name>
</gene>
<dbReference type="PANTHER" id="PTHR10146">
    <property type="entry name" value="PROLINE SYNTHETASE CO-TRANSCRIBED BACTERIAL HOMOLOG PROTEIN"/>
    <property type="match status" value="1"/>
</dbReference>
<comment type="function">
    <text evidence="2">Pyridoxal 5'-phosphate (PLP)-binding protein, which is involved in PLP homeostasis.</text>
</comment>
<reference evidence="5" key="2">
    <citation type="journal article" date="2023" name="Microbiome">
        <title>Synthase-selected sorting approach identifies a beta-lactone synthase in a nudibranch symbiotic bacterium.</title>
        <authorList>
            <person name="Dzunkova M."/>
            <person name="La Clair J.J."/>
            <person name="Tyml T."/>
            <person name="Doud D."/>
            <person name="Schulz F."/>
            <person name="Piquer-Esteban S."/>
            <person name="Porcel Sanchis D."/>
            <person name="Osborn A."/>
            <person name="Robinson D."/>
            <person name="Louie K.B."/>
            <person name="Bowen B.P."/>
            <person name="Bowers R.M."/>
            <person name="Lee J."/>
            <person name="Arnau V."/>
            <person name="Diaz-Villanueva W."/>
            <person name="Stepanauskas R."/>
            <person name="Gosliner T."/>
            <person name="Date S.V."/>
            <person name="Northen T.R."/>
            <person name="Cheng J.F."/>
            <person name="Burkart M.D."/>
            <person name="Woyke T."/>
        </authorList>
    </citation>
    <scope>NUCLEOTIDE SEQUENCE</scope>
    <source>
        <strain evidence="5">Df01</strain>
    </source>
</reference>
<dbReference type="Gene3D" id="3.20.20.10">
    <property type="entry name" value="Alanine racemase"/>
    <property type="match status" value="1"/>
</dbReference>
<evidence type="ECO:0000256" key="2">
    <source>
        <dbReference type="HAMAP-Rule" id="MF_02087"/>
    </source>
</evidence>
<feature type="domain" description="Alanine racemase N-terminal" evidence="4">
    <location>
        <begin position="42"/>
        <end position="222"/>
    </location>
</feature>
<sequence length="228" mass="25268">MKNIDESVKHLLQQVKEAAIAAGRDPKEVTVIGVSKTIEENHVREAAAAGIANMGENYVQESLAKIQQLKNLPITWHFIGHLQRNKASHVARRFDWVHTVDNLPLAEKLSTARKNLPQLNICLQVNIDVDDNKHGLPREEALELAQAVVSLPHLTLRGLMTIPRQGTRNSEPYRELAALRGEIELRCGIKLDTLSMGMSGDFKQAIAAGATHIRVGTAIFGKREQKNT</sequence>
<dbReference type="CDD" id="cd00635">
    <property type="entry name" value="PLPDE_III_YBL036c_like"/>
    <property type="match status" value="1"/>
</dbReference>
<accession>A0ABT7QN12</accession>
<dbReference type="PIRSF" id="PIRSF004848">
    <property type="entry name" value="YBL036c_PLPDEIII"/>
    <property type="match status" value="1"/>
</dbReference>
<dbReference type="EMBL" id="JANQAO010000003">
    <property type="protein sequence ID" value="MDM5148088.1"/>
    <property type="molecule type" value="Genomic_DNA"/>
</dbReference>
<dbReference type="NCBIfam" id="TIGR00044">
    <property type="entry name" value="YggS family pyridoxal phosphate-dependent enzyme"/>
    <property type="match status" value="1"/>
</dbReference>
<protein>
    <recommendedName>
        <fullName evidence="2">Pyridoxal phosphate homeostasis protein</fullName>
        <shortName evidence="2">PLP homeostasis protein</shortName>
    </recommendedName>
</protein>
<dbReference type="InterPro" id="IPR011078">
    <property type="entry name" value="PyrdxlP_homeostasis"/>
</dbReference>
<dbReference type="InterPro" id="IPR029066">
    <property type="entry name" value="PLP-binding_barrel"/>
</dbReference>
<keyword evidence="6" id="KW-1185">Reference proteome</keyword>
<comment type="similarity">
    <text evidence="2 3">Belongs to the pyridoxal phosphate-binding protein YggS/PROSC family.</text>
</comment>
<feature type="modified residue" description="N6-(pyridoxal phosphate)lysine" evidence="2">
    <location>
        <position position="36"/>
    </location>
</feature>
<proteinExistence type="inferred from homology"/>
<dbReference type="SUPFAM" id="SSF51419">
    <property type="entry name" value="PLP-binding barrel"/>
    <property type="match status" value="1"/>
</dbReference>
<dbReference type="Proteomes" id="UP001168167">
    <property type="component" value="Unassembled WGS sequence"/>
</dbReference>